<keyword evidence="2" id="KW-1185">Reference proteome</keyword>
<dbReference type="EMBL" id="CM009757">
    <property type="protein sequence ID" value="PUZ38128.1"/>
    <property type="molecule type" value="Genomic_DNA"/>
</dbReference>
<name>A0A2T7C457_9POAL</name>
<protein>
    <submittedName>
        <fullName evidence="1">Uncharacterized protein</fullName>
    </submittedName>
</protein>
<evidence type="ECO:0000313" key="1">
    <source>
        <dbReference type="EMBL" id="PUZ38128.1"/>
    </source>
</evidence>
<reference evidence="1 2" key="1">
    <citation type="submission" date="2018-04" db="EMBL/GenBank/DDBJ databases">
        <title>WGS assembly of Panicum hallii var. hallii HAL2.</title>
        <authorList>
            <person name="Lovell J."/>
            <person name="Jenkins J."/>
            <person name="Lowry D."/>
            <person name="Mamidi S."/>
            <person name="Sreedasyam A."/>
            <person name="Weng X."/>
            <person name="Barry K."/>
            <person name="Bonette J."/>
            <person name="Campitelli B."/>
            <person name="Daum C."/>
            <person name="Gordon S."/>
            <person name="Gould B."/>
            <person name="Lipzen A."/>
            <person name="MacQueen A."/>
            <person name="Palacio-Mejia J."/>
            <person name="Plott C."/>
            <person name="Shakirov E."/>
            <person name="Shu S."/>
            <person name="Yoshinaga Y."/>
            <person name="Zane M."/>
            <person name="Rokhsar D."/>
            <person name="Grimwood J."/>
            <person name="Schmutz J."/>
            <person name="Juenger T."/>
        </authorList>
    </citation>
    <scope>NUCLEOTIDE SEQUENCE [LARGE SCALE GENOMIC DNA]</scope>
    <source>
        <strain evidence="2">cv. HAL2</strain>
    </source>
</reference>
<proteinExistence type="predicted"/>
<evidence type="ECO:0000313" key="2">
    <source>
        <dbReference type="Proteomes" id="UP000244336"/>
    </source>
</evidence>
<dbReference type="Gramene" id="PUZ38128">
    <property type="protein sequence ID" value="PUZ38128"/>
    <property type="gene ID" value="GQ55_9G172300"/>
</dbReference>
<dbReference type="Proteomes" id="UP000244336">
    <property type="component" value="Chromosome 9"/>
</dbReference>
<dbReference type="OrthoDB" id="689535at2759"/>
<sequence>MDREDQFDPALWEQDDPMHRVEENDLDQINLEDHGMENLEDDEACVFHIRDFEYEYAVDPNTGSKGSDSYDILYKDLPEKYGTLKKAKNCEFCHAKRYLDEGAALCCKKGKVNIYMPELPAELRRLFASQTDKDAKYFQKQI</sequence>
<gene>
    <name evidence="1" type="ORF">GQ55_9G172300</name>
</gene>
<dbReference type="AlphaFoldDB" id="A0A2T7C457"/>
<organism evidence="1 2">
    <name type="scientific">Panicum hallii var. hallii</name>
    <dbReference type="NCBI Taxonomy" id="1504633"/>
    <lineage>
        <taxon>Eukaryota</taxon>
        <taxon>Viridiplantae</taxon>
        <taxon>Streptophyta</taxon>
        <taxon>Embryophyta</taxon>
        <taxon>Tracheophyta</taxon>
        <taxon>Spermatophyta</taxon>
        <taxon>Magnoliopsida</taxon>
        <taxon>Liliopsida</taxon>
        <taxon>Poales</taxon>
        <taxon>Poaceae</taxon>
        <taxon>PACMAD clade</taxon>
        <taxon>Panicoideae</taxon>
        <taxon>Panicodae</taxon>
        <taxon>Paniceae</taxon>
        <taxon>Panicinae</taxon>
        <taxon>Panicum</taxon>
        <taxon>Panicum sect. Panicum</taxon>
    </lineage>
</organism>
<accession>A0A2T7C457</accession>